<evidence type="ECO:0000313" key="2">
    <source>
        <dbReference type="Proteomes" id="UP000007266"/>
    </source>
</evidence>
<sequence>MSLFCYRRDHRPFYCRYKKSQLLHRTTRRPATFTRDQNDVNRFLSLMDSSSQPYSPLDKKGRLRRVCATAFPYDLLQEQVILKKCQNLVTGNAIARKIRPK</sequence>
<organism evidence="1 2">
    <name type="scientific">Tribolium castaneum</name>
    <name type="common">Red flour beetle</name>
    <dbReference type="NCBI Taxonomy" id="7070"/>
    <lineage>
        <taxon>Eukaryota</taxon>
        <taxon>Metazoa</taxon>
        <taxon>Ecdysozoa</taxon>
        <taxon>Arthropoda</taxon>
        <taxon>Hexapoda</taxon>
        <taxon>Insecta</taxon>
        <taxon>Pterygota</taxon>
        <taxon>Neoptera</taxon>
        <taxon>Endopterygota</taxon>
        <taxon>Coleoptera</taxon>
        <taxon>Polyphaga</taxon>
        <taxon>Cucujiformia</taxon>
        <taxon>Tenebrionidae</taxon>
        <taxon>Tenebrionidae incertae sedis</taxon>
        <taxon>Tribolium</taxon>
    </lineage>
</organism>
<dbReference type="HOGENOM" id="CLU_2295212_0_0_1"/>
<dbReference type="AlphaFoldDB" id="D6WEM1"/>
<accession>D6WEM1</accession>
<protein>
    <submittedName>
        <fullName evidence="1">Uncharacterized protein</fullName>
    </submittedName>
</protein>
<evidence type="ECO:0000313" key="1">
    <source>
        <dbReference type="EMBL" id="EFA00868.1"/>
    </source>
</evidence>
<name>D6WEM1_TRICA</name>
<dbReference type="EMBL" id="KQ971326">
    <property type="protein sequence ID" value="EFA00868.1"/>
    <property type="molecule type" value="Genomic_DNA"/>
</dbReference>
<gene>
    <name evidence="1" type="primary">GLEAN_03771</name>
    <name evidence="1" type="ORF">TcasGA2_TC003771</name>
</gene>
<dbReference type="Proteomes" id="UP000007266">
    <property type="component" value="Linkage group 3"/>
</dbReference>
<dbReference type="InParanoid" id="D6WEM1"/>
<reference evidence="1 2" key="1">
    <citation type="journal article" date="2008" name="Nature">
        <title>The genome of the model beetle and pest Tribolium castaneum.</title>
        <authorList>
            <consortium name="Tribolium Genome Sequencing Consortium"/>
            <person name="Richards S."/>
            <person name="Gibbs R.A."/>
            <person name="Weinstock G.M."/>
            <person name="Brown S.J."/>
            <person name="Denell R."/>
            <person name="Beeman R.W."/>
            <person name="Gibbs R."/>
            <person name="Beeman R.W."/>
            <person name="Brown S.J."/>
            <person name="Bucher G."/>
            <person name="Friedrich M."/>
            <person name="Grimmelikhuijzen C.J."/>
            <person name="Klingler M."/>
            <person name="Lorenzen M."/>
            <person name="Richards S."/>
            <person name="Roth S."/>
            <person name="Schroder R."/>
            <person name="Tautz D."/>
            <person name="Zdobnov E.M."/>
            <person name="Muzny D."/>
            <person name="Gibbs R.A."/>
            <person name="Weinstock G.M."/>
            <person name="Attaway T."/>
            <person name="Bell S."/>
            <person name="Buhay C.J."/>
            <person name="Chandrabose M.N."/>
            <person name="Chavez D."/>
            <person name="Clerk-Blankenburg K.P."/>
            <person name="Cree A."/>
            <person name="Dao M."/>
            <person name="Davis C."/>
            <person name="Chacko J."/>
            <person name="Dinh H."/>
            <person name="Dugan-Rocha S."/>
            <person name="Fowler G."/>
            <person name="Garner T.T."/>
            <person name="Garnes J."/>
            <person name="Gnirke A."/>
            <person name="Hawes A."/>
            <person name="Hernandez J."/>
            <person name="Hines S."/>
            <person name="Holder M."/>
            <person name="Hume J."/>
            <person name="Jhangiani S.N."/>
            <person name="Joshi V."/>
            <person name="Khan Z.M."/>
            <person name="Jackson L."/>
            <person name="Kovar C."/>
            <person name="Kowis A."/>
            <person name="Lee S."/>
            <person name="Lewis L.R."/>
            <person name="Margolis J."/>
            <person name="Morgan M."/>
            <person name="Nazareth L.V."/>
            <person name="Nguyen N."/>
            <person name="Okwuonu G."/>
            <person name="Parker D."/>
            <person name="Richards S."/>
            <person name="Ruiz S.J."/>
            <person name="Santibanez J."/>
            <person name="Savard J."/>
            <person name="Scherer S.E."/>
            <person name="Schneider B."/>
            <person name="Sodergren E."/>
            <person name="Tautz D."/>
            <person name="Vattahil S."/>
            <person name="Villasana D."/>
            <person name="White C.S."/>
            <person name="Wright R."/>
            <person name="Park Y."/>
            <person name="Beeman R.W."/>
            <person name="Lord J."/>
            <person name="Oppert B."/>
            <person name="Lorenzen M."/>
            <person name="Brown S."/>
            <person name="Wang L."/>
            <person name="Savard J."/>
            <person name="Tautz D."/>
            <person name="Richards S."/>
            <person name="Weinstock G."/>
            <person name="Gibbs R.A."/>
            <person name="Liu Y."/>
            <person name="Worley K."/>
            <person name="Weinstock G."/>
            <person name="Elsik C.G."/>
            <person name="Reese J.T."/>
            <person name="Elhaik E."/>
            <person name="Landan G."/>
            <person name="Graur D."/>
            <person name="Arensburger P."/>
            <person name="Atkinson P."/>
            <person name="Beeman R.W."/>
            <person name="Beidler J."/>
            <person name="Brown S.J."/>
            <person name="Demuth J.P."/>
            <person name="Drury D.W."/>
            <person name="Du Y.Z."/>
            <person name="Fujiwara H."/>
            <person name="Lorenzen M."/>
            <person name="Maselli V."/>
            <person name="Osanai M."/>
            <person name="Park Y."/>
            <person name="Robertson H.M."/>
            <person name="Tu Z."/>
            <person name="Wang J.J."/>
            <person name="Wang S."/>
            <person name="Richards S."/>
            <person name="Song H."/>
            <person name="Zhang L."/>
            <person name="Sodergren E."/>
            <person name="Werner D."/>
            <person name="Stanke M."/>
            <person name="Morgenstern B."/>
            <person name="Solovyev V."/>
            <person name="Kosarev P."/>
            <person name="Brown G."/>
            <person name="Chen H.C."/>
            <person name="Ermolaeva O."/>
            <person name="Hlavina W."/>
            <person name="Kapustin Y."/>
            <person name="Kiryutin B."/>
            <person name="Kitts P."/>
            <person name="Maglott D."/>
            <person name="Pruitt K."/>
            <person name="Sapojnikov V."/>
            <person name="Souvorov A."/>
            <person name="Mackey A.J."/>
            <person name="Waterhouse R.M."/>
            <person name="Wyder S."/>
            <person name="Zdobnov E.M."/>
            <person name="Zdobnov E.M."/>
            <person name="Wyder S."/>
            <person name="Kriventseva E.V."/>
            <person name="Kadowaki T."/>
            <person name="Bork P."/>
            <person name="Aranda M."/>
            <person name="Bao R."/>
            <person name="Beermann A."/>
            <person name="Berns N."/>
            <person name="Bolognesi R."/>
            <person name="Bonneton F."/>
            <person name="Bopp D."/>
            <person name="Brown S.J."/>
            <person name="Bucher G."/>
            <person name="Butts T."/>
            <person name="Chaumot A."/>
            <person name="Denell R.E."/>
            <person name="Ferrier D.E."/>
            <person name="Friedrich M."/>
            <person name="Gordon C.M."/>
            <person name="Jindra M."/>
            <person name="Klingler M."/>
            <person name="Lan Q."/>
            <person name="Lattorff H.M."/>
            <person name="Laudet V."/>
            <person name="von Levetsow C."/>
            <person name="Liu Z."/>
            <person name="Lutz R."/>
            <person name="Lynch J.A."/>
            <person name="da Fonseca R.N."/>
            <person name="Posnien N."/>
            <person name="Reuter R."/>
            <person name="Roth S."/>
            <person name="Savard J."/>
            <person name="Schinko J.B."/>
            <person name="Schmitt C."/>
            <person name="Schoppmeier M."/>
            <person name="Schroder R."/>
            <person name="Shippy T.D."/>
            <person name="Simonnet F."/>
            <person name="Marques-Souza H."/>
            <person name="Tautz D."/>
            <person name="Tomoyasu Y."/>
            <person name="Trauner J."/>
            <person name="Van der Zee M."/>
            <person name="Vervoort M."/>
            <person name="Wittkopp N."/>
            <person name="Wimmer E.A."/>
            <person name="Yang X."/>
            <person name="Jones A.K."/>
            <person name="Sattelle D.B."/>
            <person name="Ebert P.R."/>
            <person name="Nelson D."/>
            <person name="Scott J.G."/>
            <person name="Beeman R.W."/>
            <person name="Muthukrishnan S."/>
            <person name="Kramer K.J."/>
            <person name="Arakane Y."/>
            <person name="Beeman R.W."/>
            <person name="Zhu Q."/>
            <person name="Hogenkamp D."/>
            <person name="Dixit R."/>
            <person name="Oppert B."/>
            <person name="Jiang H."/>
            <person name="Zou Z."/>
            <person name="Marshall J."/>
            <person name="Elpidina E."/>
            <person name="Vinokurov K."/>
            <person name="Oppert C."/>
            <person name="Zou Z."/>
            <person name="Evans J."/>
            <person name="Lu Z."/>
            <person name="Zhao P."/>
            <person name="Sumathipala N."/>
            <person name="Altincicek B."/>
            <person name="Vilcinskas A."/>
            <person name="Williams M."/>
            <person name="Hultmark D."/>
            <person name="Hetru C."/>
            <person name="Jiang H."/>
            <person name="Grimmelikhuijzen C.J."/>
            <person name="Hauser F."/>
            <person name="Cazzamali G."/>
            <person name="Williamson M."/>
            <person name="Park Y."/>
            <person name="Li B."/>
            <person name="Tanaka Y."/>
            <person name="Predel R."/>
            <person name="Neupert S."/>
            <person name="Schachtner J."/>
            <person name="Verleyen P."/>
            <person name="Raible F."/>
            <person name="Bork P."/>
            <person name="Friedrich M."/>
            <person name="Walden K.K."/>
            <person name="Robertson H.M."/>
            <person name="Angeli S."/>
            <person name="Foret S."/>
            <person name="Bucher G."/>
            <person name="Schuetz S."/>
            <person name="Maleszka R."/>
            <person name="Wimmer E.A."/>
            <person name="Beeman R.W."/>
            <person name="Lorenzen M."/>
            <person name="Tomoyasu Y."/>
            <person name="Miller S.C."/>
            <person name="Grossmann D."/>
            <person name="Bucher G."/>
        </authorList>
    </citation>
    <scope>NUCLEOTIDE SEQUENCE [LARGE SCALE GENOMIC DNA]</scope>
    <source>
        <strain evidence="1 2">Georgia GA2</strain>
    </source>
</reference>
<proteinExistence type="predicted"/>
<keyword evidence="2" id="KW-1185">Reference proteome</keyword>
<reference evidence="1 2" key="2">
    <citation type="journal article" date="2010" name="Nucleic Acids Res.">
        <title>BeetleBase in 2010: revisions to provide comprehensive genomic information for Tribolium castaneum.</title>
        <authorList>
            <person name="Kim H.S."/>
            <person name="Murphy T."/>
            <person name="Xia J."/>
            <person name="Caragea D."/>
            <person name="Park Y."/>
            <person name="Beeman R.W."/>
            <person name="Lorenzen M.D."/>
            <person name="Butcher S."/>
            <person name="Manak J.R."/>
            <person name="Brown S.J."/>
        </authorList>
    </citation>
    <scope>GENOME REANNOTATION</scope>
    <source>
        <strain evidence="1 2">Georgia GA2</strain>
    </source>
</reference>